<keyword evidence="9" id="KW-1185">Reference proteome</keyword>
<evidence type="ECO:0000256" key="2">
    <source>
        <dbReference type="ARBA" id="ARBA00004685"/>
    </source>
</evidence>
<protein>
    <submittedName>
        <fullName evidence="8">Cytochrome P450</fullName>
    </submittedName>
</protein>
<dbReference type="InterPro" id="IPR002403">
    <property type="entry name" value="Cyt_P450_E_grp-IV"/>
</dbReference>
<keyword evidence="4 7" id="KW-0479">Metal-binding</keyword>
<evidence type="ECO:0000256" key="3">
    <source>
        <dbReference type="ARBA" id="ARBA00010617"/>
    </source>
</evidence>
<dbReference type="SUPFAM" id="SSF48264">
    <property type="entry name" value="Cytochrome P450"/>
    <property type="match status" value="1"/>
</dbReference>
<comment type="pathway">
    <text evidence="2">Mycotoxin biosynthesis.</text>
</comment>
<dbReference type="GO" id="GO:0004497">
    <property type="term" value="F:monooxygenase activity"/>
    <property type="evidence" value="ECO:0007669"/>
    <property type="project" value="InterPro"/>
</dbReference>
<proteinExistence type="inferred from homology"/>
<dbReference type="Gene3D" id="1.10.630.10">
    <property type="entry name" value="Cytochrome P450"/>
    <property type="match status" value="1"/>
</dbReference>
<reference evidence="8" key="1">
    <citation type="journal article" date="2020" name="Stud. Mycol.">
        <title>101 Dothideomycetes genomes: a test case for predicting lifestyles and emergence of pathogens.</title>
        <authorList>
            <person name="Haridas S."/>
            <person name="Albert R."/>
            <person name="Binder M."/>
            <person name="Bloem J."/>
            <person name="Labutti K."/>
            <person name="Salamov A."/>
            <person name="Andreopoulos B."/>
            <person name="Baker S."/>
            <person name="Barry K."/>
            <person name="Bills G."/>
            <person name="Bluhm B."/>
            <person name="Cannon C."/>
            <person name="Castanera R."/>
            <person name="Culley D."/>
            <person name="Daum C."/>
            <person name="Ezra D."/>
            <person name="Gonzalez J."/>
            <person name="Henrissat B."/>
            <person name="Kuo A."/>
            <person name="Liang C."/>
            <person name="Lipzen A."/>
            <person name="Lutzoni F."/>
            <person name="Magnuson J."/>
            <person name="Mondo S."/>
            <person name="Nolan M."/>
            <person name="Ohm R."/>
            <person name="Pangilinan J."/>
            <person name="Park H.-J."/>
            <person name="Ramirez L."/>
            <person name="Alfaro M."/>
            <person name="Sun H."/>
            <person name="Tritt A."/>
            <person name="Yoshinaga Y."/>
            <person name="Zwiers L.-H."/>
            <person name="Turgeon B."/>
            <person name="Goodwin S."/>
            <person name="Spatafora J."/>
            <person name="Crous P."/>
            <person name="Grigoriev I."/>
        </authorList>
    </citation>
    <scope>NUCLEOTIDE SEQUENCE</scope>
    <source>
        <strain evidence="8">CBS 675.92</strain>
    </source>
</reference>
<accession>A0A6A5UEQ2</accession>
<evidence type="ECO:0000313" key="8">
    <source>
        <dbReference type="EMBL" id="KAF1962419.1"/>
    </source>
</evidence>
<organism evidence="8 9">
    <name type="scientific">Byssothecium circinans</name>
    <dbReference type="NCBI Taxonomy" id="147558"/>
    <lineage>
        <taxon>Eukaryota</taxon>
        <taxon>Fungi</taxon>
        <taxon>Dikarya</taxon>
        <taxon>Ascomycota</taxon>
        <taxon>Pezizomycotina</taxon>
        <taxon>Dothideomycetes</taxon>
        <taxon>Pleosporomycetidae</taxon>
        <taxon>Pleosporales</taxon>
        <taxon>Massarineae</taxon>
        <taxon>Massarinaceae</taxon>
        <taxon>Byssothecium</taxon>
    </lineage>
</organism>
<dbReference type="GO" id="GO:0016705">
    <property type="term" value="F:oxidoreductase activity, acting on paired donors, with incorporation or reduction of molecular oxygen"/>
    <property type="evidence" value="ECO:0007669"/>
    <property type="project" value="InterPro"/>
</dbReference>
<sequence length="467" mass="53958">MCTEWQLPRILGAPLHGSKGWWEPSLLLSIRFIYDAYNIIDTGYKKDVPFVVRRLDIDIHVLLMRYLGNELNGKMVHYNNLFRSWPWANVIRDSDLHFTVLTRKLNPDVAKYIDMAYEEFEYGWSLDVPNPDEWTVVDIQQSMRMLVARMSARVFVGSPTCRDPTWLGLTLNFSLDLFLARFTLRMFPPWMHFLVKPLIHARWRVQKQIDIGTRVVREFMERRGEERITGKTTEDTLFEWMVNHAVGREGALEDMAARQCILTLASIHTTATTVANFSVLRDEIDDNVRRNGELGQGMPIKSWLQQLEKMDSFILESQRMNPAILLTPQRIATVPITLKDGVVIPKGARIAWAGPQHASDPSITAEPEKFDPMRNYRRRYSGRPEDLSKFMVGQTDPDNMSFGYGNQVCPGRYFAASEIKLVLFRLLRGYEFASAGATGRPRNLHFDENVILDPQAKLLMRRRQVCS</sequence>
<keyword evidence="7" id="KW-0349">Heme</keyword>
<dbReference type="Pfam" id="PF00067">
    <property type="entry name" value="p450"/>
    <property type="match status" value="1"/>
</dbReference>
<evidence type="ECO:0000256" key="6">
    <source>
        <dbReference type="ARBA" id="ARBA00023004"/>
    </source>
</evidence>
<keyword evidence="5" id="KW-0560">Oxidoreductase</keyword>
<dbReference type="GO" id="GO:0005506">
    <property type="term" value="F:iron ion binding"/>
    <property type="evidence" value="ECO:0007669"/>
    <property type="project" value="InterPro"/>
</dbReference>
<evidence type="ECO:0000256" key="1">
    <source>
        <dbReference type="ARBA" id="ARBA00001971"/>
    </source>
</evidence>
<evidence type="ECO:0000256" key="7">
    <source>
        <dbReference type="PIRSR" id="PIRSR602403-1"/>
    </source>
</evidence>
<feature type="binding site" description="axial binding residue" evidence="7">
    <location>
        <position position="409"/>
    </location>
    <ligand>
        <name>heme</name>
        <dbReference type="ChEBI" id="CHEBI:30413"/>
    </ligand>
    <ligandPart>
        <name>Fe</name>
        <dbReference type="ChEBI" id="CHEBI:18248"/>
    </ligandPart>
</feature>
<dbReference type="CDD" id="cd11041">
    <property type="entry name" value="CYP503A1-like"/>
    <property type="match status" value="1"/>
</dbReference>
<gene>
    <name evidence="8" type="ORF">CC80DRAFT_512615</name>
</gene>
<name>A0A6A5UEQ2_9PLEO</name>
<comment type="cofactor">
    <cofactor evidence="1 7">
        <name>heme</name>
        <dbReference type="ChEBI" id="CHEBI:30413"/>
    </cofactor>
</comment>
<dbReference type="AlphaFoldDB" id="A0A6A5UEQ2"/>
<dbReference type="PRINTS" id="PR00465">
    <property type="entry name" value="EP450IV"/>
</dbReference>
<comment type="similarity">
    <text evidence="3">Belongs to the cytochrome P450 family.</text>
</comment>
<dbReference type="OrthoDB" id="1844152at2759"/>
<keyword evidence="6 7" id="KW-0408">Iron</keyword>
<dbReference type="EMBL" id="ML976979">
    <property type="protein sequence ID" value="KAF1962419.1"/>
    <property type="molecule type" value="Genomic_DNA"/>
</dbReference>
<dbReference type="PANTHER" id="PTHR46206:SF9">
    <property type="entry name" value="CYTOCHROME P450"/>
    <property type="match status" value="1"/>
</dbReference>
<evidence type="ECO:0000256" key="4">
    <source>
        <dbReference type="ARBA" id="ARBA00022723"/>
    </source>
</evidence>
<evidence type="ECO:0000313" key="9">
    <source>
        <dbReference type="Proteomes" id="UP000800035"/>
    </source>
</evidence>
<dbReference type="Proteomes" id="UP000800035">
    <property type="component" value="Unassembled WGS sequence"/>
</dbReference>
<dbReference type="InterPro" id="IPR001128">
    <property type="entry name" value="Cyt_P450"/>
</dbReference>
<dbReference type="PANTHER" id="PTHR46206">
    <property type="entry name" value="CYTOCHROME P450"/>
    <property type="match status" value="1"/>
</dbReference>
<dbReference type="InterPro" id="IPR036396">
    <property type="entry name" value="Cyt_P450_sf"/>
</dbReference>
<dbReference type="GO" id="GO:0020037">
    <property type="term" value="F:heme binding"/>
    <property type="evidence" value="ECO:0007669"/>
    <property type="project" value="InterPro"/>
</dbReference>
<evidence type="ECO:0000256" key="5">
    <source>
        <dbReference type="ARBA" id="ARBA00023002"/>
    </source>
</evidence>